<dbReference type="SUPFAM" id="SSF47413">
    <property type="entry name" value="lambda repressor-like DNA-binding domains"/>
    <property type="match status" value="1"/>
</dbReference>
<comment type="caution">
    <text evidence="4">The sequence shown here is derived from an EMBL/GenBank/DDBJ whole genome shotgun (WGS) entry which is preliminary data.</text>
</comment>
<feature type="transmembrane region" description="Helical" evidence="2">
    <location>
        <begin position="90"/>
        <end position="109"/>
    </location>
</feature>
<dbReference type="PANTHER" id="PTHR46558:SF15">
    <property type="entry name" value="HELIX-TURN-HELIX DOMAIN PROTEIN"/>
    <property type="match status" value="1"/>
</dbReference>
<organism evidence="4 5">
    <name type="scientific">Furfurilactobacillus milii</name>
    <dbReference type="NCBI Taxonomy" id="2888272"/>
    <lineage>
        <taxon>Bacteria</taxon>
        <taxon>Bacillati</taxon>
        <taxon>Bacillota</taxon>
        <taxon>Bacilli</taxon>
        <taxon>Lactobacillales</taxon>
        <taxon>Lactobacillaceae</taxon>
        <taxon>Furfurilactobacillus</taxon>
    </lineage>
</organism>
<dbReference type="CDD" id="cd00093">
    <property type="entry name" value="HTH_XRE"/>
    <property type="match status" value="1"/>
</dbReference>
<dbReference type="AlphaFoldDB" id="A0A6N9I2Y9"/>
<gene>
    <name evidence="4" type="ORF">GB993_06525</name>
</gene>
<dbReference type="RefSeq" id="WP_161003578.1">
    <property type="nucleotide sequence ID" value="NZ_WEZQ01000010.1"/>
</dbReference>
<dbReference type="InterPro" id="IPR001387">
    <property type="entry name" value="Cro/C1-type_HTH"/>
</dbReference>
<dbReference type="Proteomes" id="UP000449209">
    <property type="component" value="Unassembled WGS sequence"/>
</dbReference>
<dbReference type="Gene3D" id="1.10.260.40">
    <property type="entry name" value="lambda repressor-like DNA-binding domains"/>
    <property type="match status" value="1"/>
</dbReference>
<dbReference type="PROSITE" id="PS50943">
    <property type="entry name" value="HTH_CROC1"/>
    <property type="match status" value="1"/>
</dbReference>
<evidence type="ECO:0000313" key="4">
    <source>
        <dbReference type="EMBL" id="MYV17157.1"/>
    </source>
</evidence>
<feature type="domain" description="HTH cro/C1-type" evidence="3">
    <location>
        <begin position="7"/>
        <end position="61"/>
    </location>
</feature>
<dbReference type="SMART" id="SM00530">
    <property type="entry name" value="HTH_XRE"/>
    <property type="match status" value="1"/>
</dbReference>
<evidence type="ECO:0000256" key="2">
    <source>
        <dbReference type="SAM" id="Phobius"/>
    </source>
</evidence>
<evidence type="ECO:0000256" key="1">
    <source>
        <dbReference type="ARBA" id="ARBA00023125"/>
    </source>
</evidence>
<keyword evidence="2" id="KW-0812">Transmembrane</keyword>
<feature type="transmembrane region" description="Helical" evidence="2">
    <location>
        <begin position="171"/>
        <end position="191"/>
    </location>
</feature>
<name>A0A6N9I2Y9_9LACO</name>
<dbReference type="PANTHER" id="PTHR46558">
    <property type="entry name" value="TRACRIPTIONAL REGULATORY PROTEIN-RELATED-RELATED"/>
    <property type="match status" value="1"/>
</dbReference>
<reference evidence="4 5" key="1">
    <citation type="journal article" date="2019" name="Appl. Environ. Microbiol.">
        <title>Genetic determinants of hydroxycinnamic acid metabolism in heterofermentative lactobacilli.</title>
        <authorList>
            <person name="Gaur G."/>
            <person name="Oh J.H."/>
            <person name="Filannino P."/>
            <person name="Gobbetti M."/>
            <person name="van Pijkeren J.P."/>
            <person name="Ganzle M.G."/>
        </authorList>
    </citation>
    <scope>NUCLEOTIDE SEQUENCE [LARGE SCALE GENOMIC DNA]</scope>
    <source>
        <strain evidence="4 5">C5</strain>
    </source>
</reference>
<dbReference type="GO" id="GO:0003677">
    <property type="term" value="F:DNA binding"/>
    <property type="evidence" value="ECO:0007669"/>
    <property type="project" value="UniProtKB-KW"/>
</dbReference>
<dbReference type="OrthoDB" id="9805856at2"/>
<evidence type="ECO:0000313" key="5">
    <source>
        <dbReference type="Proteomes" id="UP000449209"/>
    </source>
</evidence>
<dbReference type="EMBL" id="WEZQ01000010">
    <property type="protein sequence ID" value="MYV17157.1"/>
    <property type="molecule type" value="Genomic_DNA"/>
</dbReference>
<keyword evidence="2" id="KW-0472">Membrane</keyword>
<feature type="transmembrane region" description="Helical" evidence="2">
    <location>
        <begin position="121"/>
        <end position="139"/>
    </location>
</feature>
<protein>
    <submittedName>
        <fullName evidence="4">Helix-turn-helix domain-containing protein</fullName>
    </submittedName>
</protein>
<accession>A0A6N9I2Y9</accession>
<keyword evidence="2" id="KW-1133">Transmembrane helix</keyword>
<keyword evidence="1" id="KW-0238">DNA-binding</keyword>
<sequence length="192" mass="22035">MKLSEVIYSRRKELGLTQEQVAHKLNVTRQALSNWERGKNYPDIDILVKLTQIYNLSFDALIKGDKEVMKKISEDAQALRKQKRLKKLDISLVVVTMTIILIPFLLNLFGRQHFLNSRLMSISIFVLVMYIMIASLWHYRLGNPGPLNKRAPLLIPKSFGIGLTINPQNPIGLAIWIILLIIVIAIFIPMIF</sequence>
<evidence type="ECO:0000259" key="3">
    <source>
        <dbReference type="PROSITE" id="PS50943"/>
    </source>
</evidence>
<dbReference type="InterPro" id="IPR010982">
    <property type="entry name" value="Lambda_DNA-bd_dom_sf"/>
</dbReference>
<dbReference type="Pfam" id="PF01381">
    <property type="entry name" value="HTH_3"/>
    <property type="match status" value="1"/>
</dbReference>
<proteinExistence type="predicted"/>